<dbReference type="PANTHER" id="PTHR30273">
    <property type="entry name" value="PERIPLASMIC SIGNAL SENSOR AND SIGMA FACTOR ACTIVATOR FECR-RELATED"/>
    <property type="match status" value="1"/>
</dbReference>
<sequence>MKKNDPTTHTELEHLLTAQEDGILDEAGKERLEEILLADPEARNLYLRHIALCDHLAWEYTENASEPTEFRPRESKPSSPAILHPAWTMAAAAIIIGAFLFLFKNDDPSLGGSLPETEMVATLEFIEGPVAWMDVGGIPRNELSSGDRLADGSFIMESPSSSMQLRFDDGTLLTLTGESEGAVSSKDGKLLRLRKGSLVAKVTKQPKDSPLRIITPTANVEVLGTILNVSSSALQTSVRVEEGSVRVKRLADGQSIEVPASHVTQATLGTSSE</sequence>
<dbReference type="InterPro" id="IPR012373">
    <property type="entry name" value="Ferrdict_sens_TM"/>
</dbReference>
<dbReference type="PANTHER" id="PTHR30273:SF2">
    <property type="entry name" value="PROTEIN FECR"/>
    <property type="match status" value="1"/>
</dbReference>
<proteinExistence type="predicted"/>
<dbReference type="AlphaFoldDB" id="A0A382EBD4"/>
<dbReference type="Pfam" id="PF04773">
    <property type="entry name" value="FecR"/>
    <property type="match status" value="1"/>
</dbReference>
<keyword evidence="1" id="KW-1133">Transmembrane helix</keyword>
<dbReference type="EMBL" id="UINC01043703">
    <property type="protein sequence ID" value="SVB48116.1"/>
    <property type="molecule type" value="Genomic_DNA"/>
</dbReference>
<name>A0A382EBD4_9ZZZZ</name>
<evidence type="ECO:0000256" key="1">
    <source>
        <dbReference type="SAM" id="Phobius"/>
    </source>
</evidence>
<protein>
    <recommendedName>
        <fullName evidence="2">FecR protein domain-containing protein</fullName>
    </recommendedName>
</protein>
<feature type="non-terminal residue" evidence="3">
    <location>
        <position position="273"/>
    </location>
</feature>
<dbReference type="Gene3D" id="2.60.120.1440">
    <property type="match status" value="1"/>
</dbReference>
<feature type="domain" description="FecR protein" evidence="2">
    <location>
        <begin position="160"/>
        <end position="246"/>
    </location>
</feature>
<gene>
    <name evidence="3" type="ORF">METZ01_LOCUS200970</name>
</gene>
<evidence type="ECO:0000313" key="3">
    <source>
        <dbReference type="EMBL" id="SVB48116.1"/>
    </source>
</evidence>
<evidence type="ECO:0000259" key="2">
    <source>
        <dbReference type="Pfam" id="PF04773"/>
    </source>
</evidence>
<keyword evidence="1" id="KW-0472">Membrane</keyword>
<organism evidence="3">
    <name type="scientific">marine metagenome</name>
    <dbReference type="NCBI Taxonomy" id="408172"/>
    <lineage>
        <taxon>unclassified sequences</taxon>
        <taxon>metagenomes</taxon>
        <taxon>ecological metagenomes</taxon>
    </lineage>
</organism>
<keyword evidence="1" id="KW-0812">Transmembrane</keyword>
<dbReference type="GO" id="GO:0016989">
    <property type="term" value="F:sigma factor antagonist activity"/>
    <property type="evidence" value="ECO:0007669"/>
    <property type="project" value="TreeGrafter"/>
</dbReference>
<reference evidence="3" key="1">
    <citation type="submission" date="2018-05" db="EMBL/GenBank/DDBJ databases">
        <authorList>
            <person name="Lanie J.A."/>
            <person name="Ng W.-L."/>
            <person name="Kazmierczak K.M."/>
            <person name="Andrzejewski T.M."/>
            <person name="Davidsen T.M."/>
            <person name="Wayne K.J."/>
            <person name="Tettelin H."/>
            <person name="Glass J.I."/>
            <person name="Rusch D."/>
            <person name="Podicherti R."/>
            <person name="Tsui H.-C.T."/>
            <person name="Winkler M.E."/>
        </authorList>
    </citation>
    <scope>NUCLEOTIDE SEQUENCE</scope>
</reference>
<feature type="transmembrane region" description="Helical" evidence="1">
    <location>
        <begin position="81"/>
        <end position="103"/>
    </location>
</feature>
<dbReference type="InterPro" id="IPR006860">
    <property type="entry name" value="FecR"/>
</dbReference>
<accession>A0A382EBD4</accession>